<evidence type="ECO:0000313" key="4">
    <source>
        <dbReference type="Proteomes" id="UP001352852"/>
    </source>
</evidence>
<comment type="caution">
    <text evidence="3">The sequence shown here is derived from an EMBL/GenBank/DDBJ whole genome shotgun (WGS) entry which is preliminary data.</text>
</comment>
<dbReference type="InterPro" id="IPR013547">
    <property type="entry name" value="P4H_N"/>
</dbReference>
<keyword evidence="1" id="KW-0732">Signal</keyword>
<feature type="chain" id="PRO_5045569108" description="Prolyl 4-hydroxylase N-terminal domain-containing protein" evidence="1">
    <location>
        <begin position="25"/>
        <end position="124"/>
    </location>
</feature>
<feature type="domain" description="Prolyl 4-hydroxylase N-terminal" evidence="2">
    <location>
        <begin position="29"/>
        <end position="119"/>
    </location>
</feature>
<proteinExistence type="predicted"/>
<keyword evidence="4" id="KW-1185">Reference proteome</keyword>
<accession>A0ABU7E8H0</accession>
<organism evidence="3 4">
    <name type="scientific">Characodon lateralis</name>
    <dbReference type="NCBI Taxonomy" id="208331"/>
    <lineage>
        <taxon>Eukaryota</taxon>
        <taxon>Metazoa</taxon>
        <taxon>Chordata</taxon>
        <taxon>Craniata</taxon>
        <taxon>Vertebrata</taxon>
        <taxon>Euteleostomi</taxon>
        <taxon>Actinopterygii</taxon>
        <taxon>Neopterygii</taxon>
        <taxon>Teleostei</taxon>
        <taxon>Neoteleostei</taxon>
        <taxon>Acanthomorphata</taxon>
        <taxon>Ovalentaria</taxon>
        <taxon>Atherinomorphae</taxon>
        <taxon>Cyprinodontiformes</taxon>
        <taxon>Goodeidae</taxon>
        <taxon>Characodon</taxon>
    </lineage>
</organism>
<protein>
    <recommendedName>
        <fullName evidence="2">Prolyl 4-hydroxylase N-terminal domain-containing protein</fullName>
    </recommendedName>
</protein>
<dbReference type="Proteomes" id="UP001352852">
    <property type="component" value="Unassembled WGS sequence"/>
</dbReference>
<evidence type="ECO:0000256" key="1">
    <source>
        <dbReference type="SAM" id="SignalP"/>
    </source>
</evidence>
<feature type="signal peptide" evidence="1">
    <location>
        <begin position="1"/>
        <end position="24"/>
    </location>
</feature>
<gene>
    <name evidence="3" type="ORF">CHARACLAT_005211</name>
</gene>
<evidence type="ECO:0000313" key="3">
    <source>
        <dbReference type="EMBL" id="MED6283096.1"/>
    </source>
</evidence>
<sequence length="124" mass="14267">MSSPPGVFFLRCLVIVALASHAEGEMYTSLQNVKQAINVERKLIEYLRTYIDSELERLEDIKRFYAKVSDLHTILYKGPAAATANPLVAFTLIKRLHSEWLNVIHSNEAQENIQTLRSKYEEEE</sequence>
<name>A0ABU7E8H0_9TELE</name>
<dbReference type="Pfam" id="PF08336">
    <property type="entry name" value="P4Ha_N"/>
    <property type="match status" value="1"/>
</dbReference>
<reference evidence="3 4" key="1">
    <citation type="submission" date="2021-06" db="EMBL/GenBank/DDBJ databases">
        <authorList>
            <person name="Palmer J.M."/>
        </authorList>
    </citation>
    <scope>NUCLEOTIDE SEQUENCE [LARGE SCALE GENOMIC DNA]</scope>
    <source>
        <strain evidence="3 4">CL_MEX2019</strain>
        <tissue evidence="3">Muscle</tissue>
    </source>
</reference>
<feature type="non-terminal residue" evidence="3">
    <location>
        <position position="124"/>
    </location>
</feature>
<evidence type="ECO:0000259" key="2">
    <source>
        <dbReference type="Pfam" id="PF08336"/>
    </source>
</evidence>
<dbReference type="EMBL" id="JAHUTJ010049436">
    <property type="protein sequence ID" value="MED6283096.1"/>
    <property type="molecule type" value="Genomic_DNA"/>
</dbReference>
<dbReference type="Gene3D" id="6.10.140.1460">
    <property type="match status" value="1"/>
</dbReference>